<keyword evidence="3" id="KW-1185">Reference proteome</keyword>
<feature type="region of interest" description="Disordered" evidence="2">
    <location>
        <begin position="391"/>
        <end position="453"/>
    </location>
</feature>
<evidence type="ECO:0000256" key="2">
    <source>
        <dbReference type="SAM" id="MobiDB-lite"/>
    </source>
</evidence>
<name>A0A8B8EM61_CRAVI</name>
<evidence type="ECO:0000313" key="3">
    <source>
        <dbReference type="Proteomes" id="UP000694844"/>
    </source>
</evidence>
<dbReference type="AlphaFoldDB" id="A0A8B8EM61"/>
<evidence type="ECO:0000313" key="4">
    <source>
        <dbReference type="RefSeq" id="XP_022340984.1"/>
    </source>
</evidence>
<protein>
    <submittedName>
        <fullName evidence="4">Uncharacterized protein LOC111135323 isoform X1</fullName>
    </submittedName>
</protein>
<proteinExistence type="predicted"/>
<dbReference type="Proteomes" id="UP000694844">
    <property type="component" value="Chromosome 5"/>
</dbReference>
<reference evidence="4" key="1">
    <citation type="submission" date="2025-08" db="UniProtKB">
        <authorList>
            <consortium name="RefSeq"/>
        </authorList>
    </citation>
    <scope>IDENTIFICATION</scope>
    <source>
        <tissue evidence="4">Whole sample</tissue>
    </source>
</reference>
<feature type="region of interest" description="Disordered" evidence="2">
    <location>
        <begin position="156"/>
        <end position="184"/>
    </location>
</feature>
<organism evidence="3 4">
    <name type="scientific">Crassostrea virginica</name>
    <name type="common">Eastern oyster</name>
    <dbReference type="NCBI Taxonomy" id="6565"/>
    <lineage>
        <taxon>Eukaryota</taxon>
        <taxon>Metazoa</taxon>
        <taxon>Spiralia</taxon>
        <taxon>Lophotrochozoa</taxon>
        <taxon>Mollusca</taxon>
        <taxon>Bivalvia</taxon>
        <taxon>Autobranchia</taxon>
        <taxon>Pteriomorphia</taxon>
        <taxon>Ostreida</taxon>
        <taxon>Ostreoidea</taxon>
        <taxon>Ostreidae</taxon>
        <taxon>Crassostrea</taxon>
    </lineage>
</organism>
<evidence type="ECO:0000256" key="1">
    <source>
        <dbReference type="SAM" id="Coils"/>
    </source>
</evidence>
<dbReference type="InterPro" id="IPR036322">
    <property type="entry name" value="WD40_repeat_dom_sf"/>
</dbReference>
<accession>A0A8B8EM61</accession>
<dbReference type="RefSeq" id="XP_022340984.1">
    <property type="nucleotide sequence ID" value="XM_022485276.1"/>
</dbReference>
<dbReference type="KEGG" id="cvn:111135323"/>
<gene>
    <name evidence="4" type="primary">LOC111135323</name>
</gene>
<keyword evidence="1" id="KW-0175">Coiled coil</keyword>
<dbReference type="CDD" id="cd22249">
    <property type="entry name" value="UDM1_RNF168_RNF169-like"/>
    <property type="match status" value="1"/>
</dbReference>
<feature type="coiled-coil region" evidence="1">
    <location>
        <begin position="24"/>
        <end position="80"/>
    </location>
</feature>
<dbReference type="GeneID" id="111135323"/>
<dbReference type="OrthoDB" id="199838at2759"/>
<feature type="compositionally biased region" description="Basic and acidic residues" evidence="2">
    <location>
        <begin position="166"/>
        <end position="180"/>
    </location>
</feature>
<sequence>MSRRYQQDSRSPSAVFVPMPVDREMLGEKKVEALQRQIERLENDQVKRKELIEKLSSMQKTQDKNKREQQQRLLEKYNKKNMLTDEIERLYGEDTGRQLAISPASPRVINTVMAQRTKEFSLKQQEKELQTQYLLKERERLQMARDRIREQRRALLSPADSAMSEPDDHYRSSRMAEAHSRLSVRTPRYESSKIHSVDSYVQNTIDTLPQTMDRIAQLRQQVQQHYVSYEKPYRGEMGIQTYLPHQMKGYFMVRGIVDDLVNDFLDVYFPEAIPMVEKEAYFATVEQRQRERQQKMESVSERKAVQLLMEDIVLDVTGDLCLEVAQEDRHAEGTIQNMVDMIIMNRAEAVSMQNEEGRLSNDRAYNVVTKQYYSSQETRDARRPDLFYHTGNLSLKPEADPQRRVKLPPGVAPPPTVDSKGKKVPVVPPPKGKKDKKKPGQPPPSQPASVRIPTPAKIPEEIIVVLEREDPDTVVLEYHPIVPVDLRKYDPLPNDLTKARAIKERYNLYSQREVHYWKKVIPYVSELKLPLRVTGISIVSCSPNSRYVAFGSLRGDAMIYDTGYDPWRLIKVMVNENRGDDPIIDFSWTMDCQRVITITHSGSVFVYSMLGGIKKSNTSRMGLGADDLGIYPQQMGLVLDMDATFKDFIFQEGPLADDGVLADVHLPTSAAFFPSFSFLGVQDSFCVGLESGDILKCDLEFVLNAPGEGETHQYVESKRIYNPMLTSAKALNIIGRGVEGELFKQHKTKIVHLSYIDDINELVSVDEEGFIFIWKYTKEWKPSVGYFKPARKFRLSKSKDMYQPSEAKPKDKTLKLVFTDVTSTMPNKKRKRTRQEIAQERQQNMNLILNMNLGDPWHVEIRGDKMTEVYAPKGGVKDSGAVFHIVVKHIATDQLSSYATRVYKPVKVKYSKMSVITTAKGDALVFMLLFPSFPPKEPHVTITVFDLKTFELRDFRRDIYLSEAEYGEMSRNDVTFADISRVFGPTGSEYMFICLLGDFKVISLTTGRQVVRMEDPSVRSDDEDKGYKGCIISTDELSLEENSQVSVLSTNGKMHAIFYSSSSGNVSYVELEDENTDAIRRQMWKLYDRLEPEKKRLMPAELRVDTLRSELDDKQHPSVAMRALVLECMDKAIQLSHKAKYTNEQKDEFMLWDRVNNYKPLELPINKGNILTGS</sequence>
<dbReference type="SUPFAM" id="SSF50978">
    <property type="entry name" value="WD40 repeat-like"/>
    <property type="match status" value="1"/>
</dbReference>